<dbReference type="GO" id="GO:0016226">
    <property type="term" value="P:iron-sulfur cluster assembly"/>
    <property type="evidence" value="ECO:0007669"/>
    <property type="project" value="UniProtKB-UniRule"/>
</dbReference>
<dbReference type="GO" id="GO:0005829">
    <property type="term" value="C:cytosol"/>
    <property type="evidence" value="ECO:0007669"/>
    <property type="project" value="TreeGrafter"/>
</dbReference>
<name>A0A0S4M1Q1_9BURK</name>
<gene>
    <name evidence="1" type="ORF">Ark11_0788</name>
</gene>
<sequence length="64" mass="7518">MNWTDIEDIAISLHKHYPDIDPLSLSFTRLRKMVLELDGFDPEGRDCNEKILEVIQMAWLDEIS</sequence>
<dbReference type="OrthoDB" id="9800346at2"/>
<dbReference type="NCBIfam" id="TIGR03412">
    <property type="entry name" value="iscX_yfhJ"/>
    <property type="match status" value="1"/>
</dbReference>
<dbReference type="GO" id="GO:0008198">
    <property type="term" value="F:ferrous iron binding"/>
    <property type="evidence" value="ECO:0007669"/>
    <property type="project" value="TreeGrafter"/>
</dbReference>
<dbReference type="InterPro" id="IPR007479">
    <property type="entry name" value="ISC_FeS_clus_asmbl_IscsX"/>
</dbReference>
<accession>A0A0S4M1Q1</accession>
<dbReference type="RefSeq" id="WP_092343401.1">
    <property type="nucleotide sequence ID" value="NZ_LN906597.1"/>
</dbReference>
<dbReference type="PIRSF" id="PIRSF039003">
    <property type="entry name" value="IscX"/>
    <property type="match status" value="1"/>
</dbReference>
<protein>
    <submittedName>
        <fullName evidence="1">FeS assembly protein</fullName>
    </submittedName>
</protein>
<evidence type="ECO:0000313" key="2">
    <source>
        <dbReference type="Proteomes" id="UP000198651"/>
    </source>
</evidence>
<reference evidence="2" key="1">
    <citation type="submission" date="2015-11" db="EMBL/GenBank/DDBJ databases">
        <authorList>
            <person name="Seth-Smith H.M.B."/>
        </authorList>
    </citation>
    <scope>NUCLEOTIDE SEQUENCE [LARGE SCALE GENOMIC DNA]</scope>
    <source>
        <strain evidence="2">2013Ark11</strain>
    </source>
</reference>
<dbReference type="InterPro" id="IPR036762">
    <property type="entry name" value="IscX-like_sf"/>
</dbReference>
<dbReference type="PANTHER" id="PTHR37532">
    <property type="entry name" value="PROTEIN ISCX"/>
    <property type="match status" value="1"/>
</dbReference>
<dbReference type="Proteomes" id="UP000198651">
    <property type="component" value="Chromosome I"/>
</dbReference>
<keyword evidence="2" id="KW-1185">Reference proteome</keyword>
<dbReference type="PANTHER" id="PTHR37532:SF1">
    <property type="entry name" value="PROTEIN ISCX"/>
    <property type="match status" value="1"/>
</dbReference>
<dbReference type="Pfam" id="PF04384">
    <property type="entry name" value="Fe-S_assembly"/>
    <property type="match status" value="1"/>
</dbReference>
<evidence type="ECO:0000313" key="1">
    <source>
        <dbReference type="EMBL" id="CUT17614.1"/>
    </source>
</evidence>
<proteinExistence type="predicted"/>
<dbReference type="STRING" id="1561003.Ark11_0788"/>
<dbReference type="SUPFAM" id="SSF140319">
    <property type="entry name" value="IscX-like"/>
    <property type="match status" value="1"/>
</dbReference>
<dbReference type="EMBL" id="LN906597">
    <property type="protein sequence ID" value="CUT17614.1"/>
    <property type="molecule type" value="Genomic_DNA"/>
</dbReference>
<dbReference type="Gene3D" id="1.10.10.600">
    <property type="entry name" value="IscX-like"/>
    <property type="match status" value="1"/>
</dbReference>
<dbReference type="AlphaFoldDB" id="A0A0S4M1Q1"/>
<organism evidence="1 2">
    <name type="scientific">Candidatus Ichthyocystis hellenicum</name>
    <dbReference type="NCBI Taxonomy" id="1561003"/>
    <lineage>
        <taxon>Bacteria</taxon>
        <taxon>Pseudomonadati</taxon>
        <taxon>Pseudomonadota</taxon>
        <taxon>Betaproteobacteria</taxon>
        <taxon>Burkholderiales</taxon>
        <taxon>Candidatus Ichthyocystis</taxon>
    </lineage>
</organism>